<dbReference type="EMBL" id="MU003693">
    <property type="protein sequence ID" value="KAF2816019.1"/>
    <property type="molecule type" value="Genomic_DNA"/>
</dbReference>
<dbReference type="RefSeq" id="XP_033582983.1">
    <property type="nucleotide sequence ID" value="XM_033723273.1"/>
</dbReference>
<reference evidence="3 5" key="1">
    <citation type="journal article" date="2020" name="Stud. Mycol.">
        <title>101 Dothideomycetes genomes: a test case for predicting lifestyles and emergence of pathogens.</title>
        <authorList>
            <person name="Haridas S."/>
            <person name="Albert R."/>
            <person name="Binder M."/>
            <person name="Bloem J."/>
            <person name="Labutti K."/>
            <person name="Salamov A."/>
            <person name="Andreopoulos B."/>
            <person name="Baker S."/>
            <person name="Barry K."/>
            <person name="Bills G."/>
            <person name="Bluhm B."/>
            <person name="Cannon C."/>
            <person name="Castanera R."/>
            <person name="Culley D."/>
            <person name="Daum C."/>
            <person name="Ezra D."/>
            <person name="Gonzalez J."/>
            <person name="Henrissat B."/>
            <person name="Kuo A."/>
            <person name="Liang C."/>
            <person name="Lipzen A."/>
            <person name="Lutzoni F."/>
            <person name="Magnuson J."/>
            <person name="Mondo S."/>
            <person name="Nolan M."/>
            <person name="Ohm R."/>
            <person name="Pangilinan J."/>
            <person name="Park H.-J."/>
            <person name="Ramirez L."/>
            <person name="Alfaro M."/>
            <person name="Sun H."/>
            <person name="Tritt A."/>
            <person name="Yoshinaga Y."/>
            <person name="Zwiers L.-H."/>
            <person name="Turgeon B."/>
            <person name="Goodwin S."/>
            <person name="Spatafora J."/>
            <person name="Crous P."/>
            <person name="Grigoriev I."/>
        </authorList>
    </citation>
    <scope>NUCLEOTIDE SEQUENCE</scope>
    <source>
        <strain evidence="3 5">CBS 304.34</strain>
    </source>
</reference>
<reference evidence="5" key="2">
    <citation type="submission" date="2020-04" db="EMBL/GenBank/DDBJ databases">
        <authorList>
            <consortium name="NCBI Genome Project"/>
        </authorList>
    </citation>
    <scope>NUCLEOTIDE SEQUENCE</scope>
    <source>
        <strain evidence="5">CBS 304.34</strain>
    </source>
</reference>
<feature type="region of interest" description="Disordered" evidence="2">
    <location>
        <begin position="547"/>
        <end position="566"/>
    </location>
</feature>
<evidence type="ECO:0000256" key="1">
    <source>
        <dbReference type="ARBA" id="ARBA00023242"/>
    </source>
</evidence>
<dbReference type="GO" id="GO:0008270">
    <property type="term" value="F:zinc ion binding"/>
    <property type="evidence" value="ECO:0007669"/>
    <property type="project" value="InterPro"/>
</dbReference>
<evidence type="ECO:0008006" key="6">
    <source>
        <dbReference type="Google" id="ProtNLM"/>
    </source>
</evidence>
<dbReference type="OrthoDB" id="5126878at2759"/>
<organism evidence="3">
    <name type="scientific">Mytilinidion resinicola</name>
    <dbReference type="NCBI Taxonomy" id="574789"/>
    <lineage>
        <taxon>Eukaryota</taxon>
        <taxon>Fungi</taxon>
        <taxon>Dikarya</taxon>
        <taxon>Ascomycota</taxon>
        <taxon>Pezizomycotina</taxon>
        <taxon>Dothideomycetes</taxon>
        <taxon>Pleosporomycetidae</taxon>
        <taxon>Mytilinidiales</taxon>
        <taxon>Mytilinidiaceae</taxon>
        <taxon>Mytilinidion</taxon>
    </lineage>
</organism>
<keyword evidence="1" id="KW-0539">Nucleus</keyword>
<dbReference type="Proteomes" id="UP000504636">
    <property type="component" value="Unplaced"/>
</dbReference>
<keyword evidence="4" id="KW-1185">Reference proteome</keyword>
<evidence type="ECO:0000313" key="5">
    <source>
        <dbReference type="RefSeq" id="XP_033582983.1"/>
    </source>
</evidence>
<dbReference type="PANTHER" id="PTHR38111">
    <property type="entry name" value="ZN(2)-C6 FUNGAL-TYPE DOMAIN-CONTAINING PROTEIN-RELATED"/>
    <property type="match status" value="1"/>
</dbReference>
<dbReference type="AlphaFoldDB" id="A0A6A6Z5L3"/>
<dbReference type="CDD" id="cd00067">
    <property type="entry name" value="GAL4"/>
    <property type="match status" value="1"/>
</dbReference>
<gene>
    <name evidence="3 5" type="ORF">BDZ99DRAFT_493930</name>
</gene>
<dbReference type="InterPro" id="IPR001138">
    <property type="entry name" value="Zn2Cys6_DnaBD"/>
</dbReference>
<accession>A0A6A6Z5L3</accession>
<evidence type="ECO:0000313" key="3">
    <source>
        <dbReference type="EMBL" id="KAF2816019.1"/>
    </source>
</evidence>
<dbReference type="InterPro" id="IPR053178">
    <property type="entry name" value="Osmoadaptation_assoc"/>
</dbReference>
<reference evidence="5" key="3">
    <citation type="submission" date="2025-04" db="UniProtKB">
        <authorList>
            <consortium name="RefSeq"/>
        </authorList>
    </citation>
    <scope>IDENTIFICATION</scope>
    <source>
        <strain evidence="5">CBS 304.34</strain>
    </source>
</reference>
<name>A0A6A6Z5L3_9PEZI</name>
<evidence type="ECO:0000256" key="2">
    <source>
        <dbReference type="SAM" id="MobiDB-lite"/>
    </source>
</evidence>
<dbReference type="PANTHER" id="PTHR38111:SF2">
    <property type="entry name" value="FINGER DOMAIN PROTEIN, PUTATIVE (AFU_ORTHOLOGUE AFUA_1G01560)-RELATED"/>
    <property type="match status" value="1"/>
</dbReference>
<sequence length="566" mass="63424">MHSKLALIAQCDERRPSCGQCAKKSRPCSYEYGKVAFFVDESEQQGGLCPKRPAGNFETPPQALADTAWGTNGAITKYTTPEATIILSVRSSRGSKSGNGVFQTLTPICVSKNVKSSTPFNGVPRIPRSPICSETKLCDQFLAVIGTDPPNQNPSEIWGSWIRLIPSRIGQHPALDYAAAAYAEGSVAYVSKDPAQAAAARTSYSRALKCLQSAVLDRSSEFLTETLSAIKLLSTFELLMGMASFAWVSHTQGLAKLLVARGPRLADDEIERSIFYSSYPLEIAEAILSDSVSDFDNEDWLFFPPPETISEYPAFDTACQAVMQQYVRVPRLMKLVRTYLQDPNNLILRNEAVDLARKLYLSNLDSLVSTALVDTADLVPTNSPDLREYYPDSFKYHSIKILDLLVHYWTCRVFLLGLIQTLCSTQYFSSSFPLEEIIEEDERAAGYILMSSEFAASVKPMPTGAVLMIMPLQIAFGTWHRSERRQGFYGERWNRAVCLKKWSLDSSNEYLSIWGGREQSTDELEAKTRAFEGAPLEPWMRRRKWSVEETRHKSQRLRNGIVEPEQ</sequence>
<dbReference type="GO" id="GO:0000981">
    <property type="term" value="F:DNA-binding transcription factor activity, RNA polymerase II-specific"/>
    <property type="evidence" value="ECO:0007669"/>
    <property type="project" value="InterPro"/>
</dbReference>
<proteinExistence type="predicted"/>
<protein>
    <recommendedName>
        <fullName evidence="6">Zn(2)-C6 fungal-type domain-containing protein</fullName>
    </recommendedName>
</protein>
<evidence type="ECO:0000313" key="4">
    <source>
        <dbReference type="Proteomes" id="UP000504636"/>
    </source>
</evidence>
<dbReference type="GeneID" id="54464166"/>